<keyword evidence="2" id="KW-1185">Reference proteome</keyword>
<accession>A0ABR2TJ70</accession>
<name>A0ABR2TJ70_9ROSI</name>
<proteinExistence type="predicted"/>
<reference evidence="1 2" key="1">
    <citation type="journal article" date="2024" name="G3 (Bethesda)">
        <title>Genome assembly of Hibiscus sabdariffa L. provides insights into metabolisms of medicinal natural products.</title>
        <authorList>
            <person name="Kim T."/>
        </authorList>
    </citation>
    <scope>NUCLEOTIDE SEQUENCE [LARGE SCALE GENOMIC DNA]</scope>
    <source>
        <strain evidence="1">TK-2024</strain>
        <tissue evidence="1">Old leaves</tissue>
    </source>
</reference>
<dbReference type="EMBL" id="JBBPBN010000005">
    <property type="protein sequence ID" value="KAK9037294.1"/>
    <property type="molecule type" value="Genomic_DNA"/>
</dbReference>
<evidence type="ECO:0000313" key="1">
    <source>
        <dbReference type="EMBL" id="KAK9037294.1"/>
    </source>
</evidence>
<dbReference type="Proteomes" id="UP001396334">
    <property type="component" value="Unassembled WGS sequence"/>
</dbReference>
<protein>
    <submittedName>
        <fullName evidence="1">Uncharacterized protein</fullName>
    </submittedName>
</protein>
<comment type="caution">
    <text evidence="1">The sequence shown here is derived from an EMBL/GenBank/DDBJ whole genome shotgun (WGS) entry which is preliminary data.</text>
</comment>
<evidence type="ECO:0000313" key="2">
    <source>
        <dbReference type="Proteomes" id="UP001396334"/>
    </source>
</evidence>
<sequence>MVVEQRQCRVTRKLAESTMRQYGVFIRESHFNVISDPENNKDDGSDNLVPTRPTNSVLAHNPHKANYSKQVPSRIITLDVSKHSTIIIGENSDPNIQQPLESVYDPPNVQKYLLEKPPDILQVFGSTPPISDPPLDQRIHIGFNAVTNDNNHDLSGDQAMDMLK</sequence>
<organism evidence="1 2">
    <name type="scientific">Hibiscus sabdariffa</name>
    <name type="common">roselle</name>
    <dbReference type="NCBI Taxonomy" id="183260"/>
    <lineage>
        <taxon>Eukaryota</taxon>
        <taxon>Viridiplantae</taxon>
        <taxon>Streptophyta</taxon>
        <taxon>Embryophyta</taxon>
        <taxon>Tracheophyta</taxon>
        <taxon>Spermatophyta</taxon>
        <taxon>Magnoliopsida</taxon>
        <taxon>eudicotyledons</taxon>
        <taxon>Gunneridae</taxon>
        <taxon>Pentapetalae</taxon>
        <taxon>rosids</taxon>
        <taxon>malvids</taxon>
        <taxon>Malvales</taxon>
        <taxon>Malvaceae</taxon>
        <taxon>Malvoideae</taxon>
        <taxon>Hibiscus</taxon>
    </lineage>
</organism>
<gene>
    <name evidence="1" type="ORF">V6N11_022213</name>
</gene>